<dbReference type="SMART" id="SM00330">
    <property type="entry name" value="PIPKc"/>
    <property type="match status" value="1"/>
</dbReference>
<feature type="compositionally biased region" description="Basic and acidic residues" evidence="4">
    <location>
        <begin position="212"/>
        <end position="224"/>
    </location>
</feature>
<keyword evidence="7" id="KW-1185">Reference proteome</keyword>
<dbReference type="GO" id="GO:0046488">
    <property type="term" value="P:phosphatidylinositol metabolic process"/>
    <property type="evidence" value="ECO:0007669"/>
    <property type="project" value="UniProtKB-UniRule"/>
</dbReference>
<feature type="domain" description="PIPK" evidence="5">
    <location>
        <begin position="1"/>
        <end position="352"/>
    </location>
</feature>
<evidence type="ECO:0000259" key="5">
    <source>
        <dbReference type="PROSITE" id="PS51455"/>
    </source>
</evidence>
<dbReference type="GO" id="GO:0000285">
    <property type="term" value="F:1-phosphatidylinositol-3-phosphate 5-kinase activity"/>
    <property type="evidence" value="ECO:0007669"/>
    <property type="project" value="InterPro"/>
</dbReference>
<keyword evidence="2 3" id="KW-0067">ATP-binding</keyword>
<reference evidence="7" key="1">
    <citation type="journal article" date="2023" name="Commun. Biol.">
        <title>Genome analysis of Parmales, the sister group of diatoms, reveals the evolutionary specialization of diatoms from phago-mixotrophs to photoautotrophs.</title>
        <authorList>
            <person name="Ban H."/>
            <person name="Sato S."/>
            <person name="Yoshikawa S."/>
            <person name="Yamada K."/>
            <person name="Nakamura Y."/>
            <person name="Ichinomiya M."/>
            <person name="Sato N."/>
            <person name="Blanc-Mathieu R."/>
            <person name="Endo H."/>
            <person name="Kuwata A."/>
            <person name="Ogata H."/>
        </authorList>
    </citation>
    <scope>NUCLEOTIDE SEQUENCE [LARGE SCALE GENOMIC DNA]</scope>
    <source>
        <strain evidence="7">NIES 3699</strain>
    </source>
</reference>
<dbReference type="Pfam" id="PF01504">
    <property type="entry name" value="PIP5K"/>
    <property type="match status" value="1"/>
</dbReference>
<dbReference type="FunFam" id="3.30.810.10:FF:000001">
    <property type="entry name" value="1-phosphatidylinositol 3-phosphate 5-kinase FAB1"/>
    <property type="match status" value="1"/>
</dbReference>
<dbReference type="SUPFAM" id="SSF56104">
    <property type="entry name" value="SAICAR synthase-like"/>
    <property type="match status" value="2"/>
</dbReference>
<dbReference type="InterPro" id="IPR027483">
    <property type="entry name" value="PInositol-4-P-4/5-kinase_C_sf"/>
</dbReference>
<dbReference type="InterPro" id="IPR027484">
    <property type="entry name" value="PInositol-4-P-5-kinase_N"/>
</dbReference>
<dbReference type="Proteomes" id="UP001165160">
    <property type="component" value="Unassembled WGS sequence"/>
</dbReference>
<feature type="region of interest" description="Disordered" evidence="4">
    <location>
        <begin position="208"/>
        <end position="232"/>
    </location>
</feature>
<keyword evidence="3" id="KW-0808">Transferase</keyword>
<dbReference type="GO" id="GO:0005524">
    <property type="term" value="F:ATP binding"/>
    <property type="evidence" value="ECO:0007669"/>
    <property type="project" value="UniProtKB-UniRule"/>
</dbReference>
<dbReference type="CDD" id="cd17300">
    <property type="entry name" value="PIPKc_PIKfyve"/>
    <property type="match status" value="1"/>
</dbReference>
<evidence type="ECO:0000256" key="3">
    <source>
        <dbReference type="PROSITE-ProRule" id="PRU00781"/>
    </source>
</evidence>
<name>A0A9W7DNZ8_9STRA</name>
<evidence type="ECO:0000313" key="7">
    <source>
        <dbReference type="Proteomes" id="UP001165160"/>
    </source>
</evidence>
<protein>
    <recommendedName>
        <fullName evidence="5">PIPK domain-containing protein</fullName>
    </recommendedName>
</protein>
<dbReference type="InterPro" id="IPR044769">
    <property type="entry name" value="PIKfyve_PIPKc"/>
</dbReference>
<dbReference type="PROSITE" id="PS51455">
    <property type="entry name" value="PIPK"/>
    <property type="match status" value="1"/>
</dbReference>
<evidence type="ECO:0000313" key="6">
    <source>
        <dbReference type="EMBL" id="GMH49307.1"/>
    </source>
</evidence>
<dbReference type="EMBL" id="BRXX01000593">
    <property type="protein sequence ID" value="GMH49307.1"/>
    <property type="molecule type" value="Genomic_DNA"/>
</dbReference>
<dbReference type="AlphaFoldDB" id="A0A9W7DNZ8"/>
<keyword evidence="1 3" id="KW-0547">Nucleotide-binding</keyword>
<keyword evidence="3" id="KW-0418">Kinase</keyword>
<comment type="caution">
    <text evidence="6">The sequence shown here is derived from an EMBL/GenBank/DDBJ whole genome shotgun (WGS) entry which is preliminary data.</text>
</comment>
<dbReference type="InterPro" id="IPR002498">
    <property type="entry name" value="PInositol-4-P-4/5-kinase_core"/>
</dbReference>
<evidence type="ECO:0000256" key="4">
    <source>
        <dbReference type="SAM" id="MobiDB-lite"/>
    </source>
</evidence>
<dbReference type="PANTHER" id="PTHR45748">
    <property type="entry name" value="1-PHOSPHATIDYLINOSITOL 3-PHOSPHATE 5-KINASE-RELATED"/>
    <property type="match status" value="1"/>
</dbReference>
<sequence>MMLRGKTHIKHHFRDVDDKGQTLCKYVCTTYWATQFQAVRKVFLSNGEKRQASGGEGDEYRHLDDDASYVKSLATSFFWAANGGKSGASFAKTADGRFVVKCISRTELQMFLDCAPAYFEYLSKAFFHGLPTVLCKIVGVYQIGYHNRVTGKRSMEQVAVMQDIFYGRKIGKIFDLKGSSRGRYVNVYKGDDEGSVAGTPMGGRAGEQFFGGEHDGNGTDESGRDTGTSGASEIRKSEIDTVLLDENFLEFTNGRPLPLTDRAKAIFHMSILNDTLFLSIINIIDYSILVGIDEEKHELVVGIIDYMRQYDIIKQMERVGKSVGMIAGAQQPTIIQPSLYKNRFQGAMERYFTTVPTKWTSASFEVSG</sequence>
<dbReference type="Gene3D" id="3.30.800.10">
    <property type="entry name" value="Phosphatidylinositol Phosphate Kinase II Beta"/>
    <property type="match status" value="1"/>
</dbReference>
<evidence type="ECO:0000256" key="1">
    <source>
        <dbReference type="ARBA" id="ARBA00022741"/>
    </source>
</evidence>
<organism evidence="6 7">
    <name type="scientific">Triparma verrucosa</name>
    <dbReference type="NCBI Taxonomy" id="1606542"/>
    <lineage>
        <taxon>Eukaryota</taxon>
        <taxon>Sar</taxon>
        <taxon>Stramenopiles</taxon>
        <taxon>Ochrophyta</taxon>
        <taxon>Bolidophyceae</taxon>
        <taxon>Parmales</taxon>
        <taxon>Triparmaceae</taxon>
        <taxon>Triparma</taxon>
    </lineage>
</organism>
<evidence type="ECO:0000256" key="2">
    <source>
        <dbReference type="ARBA" id="ARBA00022840"/>
    </source>
</evidence>
<accession>A0A9W7DNZ8</accession>
<dbReference type="Gene3D" id="3.30.810.10">
    <property type="entry name" value="2-Layer Sandwich"/>
    <property type="match status" value="1"/>
</dbReference>
<gene>
    <name evidence="6" type="ORF">TrVE_jg1370</name>
</gene>
<proteinExistence type="predicted"/>